<reference evidence="2" key="1">
    <citation type="journal article" date="2020" name="Stud. Mycol.">
        <title>101 Dothideomycetes genomes: a test case for predicting lifestyles and emergence of pathogens.</title>
        <authorList>
            <person name="Haridas S."/>
            <person name="Albert R."/>
            <person name="Binder M."/>
            <person name="Bloem J."/>
            <person name="Labutti K."/>
            <person name="Salamov A."/>
            <person name="Andreopoulos B."/>
            <person name="Baker S."/>
            <person name="Barry K."/>
            <person name="Bills G."/>
            <person name="Bluhm B."/>
            <person name="Cannon C."/>
            <person name="Castanera R."/>
            <person name="Culley D."/>
            <person name="Daum C."/>
            <person name="Ezra D."/>
            <person name="Gonzalez J."/>
            <person name="Henrissat B."/>
            <person name="Kuo A."/>
            <person name="Liang C."/>
            <person name="Lipzen A."/>
            <person name="Lutzoni F."/>
            <person name="Magnuson J."/>
            <person name="Mondo S."/>
            <person name="Nolan M."/>
            <person name="Ohm R."/>
            <person name="Pangilinan J."/>
            <person name="Park H.-J."/>
            <person name="Ramirez L."/>
            <person name="Alfaro M."/>
            <person name="Sun H."/>
            <person name="Tritt A."/>
            <person name="Yoshinaga Y."/>
            <person name="Zwiers L.-H."/>
            <person name="Turgeon B."/>
            <person name="Goodwin S."/>
            <person name="Spatafora J."/>
            <person name="Crous P."/>
            <person name="Grigoriev I."/>
        </authorList>
    </citation>
    <scope>NUCLEOTIDE SEQUENCE</scope>
    <source>
        <strain evidence="2">CBS 113818</strain>
    </source>
</reference>
<sequence>MPLPNSPDTPPITPRSSNRALSGVTIVRGLYDTAINEYNLLNTRLRGRIQDYEIALLRMQLKEKDKELQAILQTRNGTQPEKVTTDLKLMVEREEKEERTLKLLARQEEEIKELRTRVAAWERHTMKAKDMLERTYWDLSRVPDTGEDVKRVSEDCRSVRFAC</sequence>
<gene>
    <name evidence="2" type="ORF">CC86DRAFT_401523</name>
</gene>
<dbReference type="OrthoDB" id="3796776at2759"/>
<accession>A0A6A7AE11</accession>
<keyword evidence="1" id="KW-0175">Coiled coil</keyword>
<dbReference type="EMBL" id="MU006218">
    <property type="protein sequence ID" value="KAF2830958.1"/>
    <property type="molecule type" value="Genomic_DNA"/>
</dbReference>
<evidence type="ECO:0000256" key="1">
    <source>
        <dbReference type="SAM" id="Coils"/>
    </source>
</evidence>
<evidence type="ECO:0000313" key="2">
    <source>
        <dbReference type="EMBL" id="KAF2830958.1"/>
    </source>
</evidence>
<dbReference type="Proteomes" id="UP000799424">
    <property type="component" value="Unassembled WGS sequence"/>
</dbReference>
<organism evidence="2 3">
    <name type="scientific">Ophiobolus disseminans</name>
    <dbReference type="NCBI Taxonomy" id="1469910"/>
    <lineage>
        <taxon>Eukaryota</taxon>
        <taxon>Fungi</taxon>
        <taxon>Dikarya</taxon>
        <taxon>Ascomycota</taxon>
        <taxon>Pezizomycotina</taxon>
        <taxon>Dothideomycetes</taxon>
        <taxon>Pleosporomycetidae</taxon>
        <taxon>Pleosporales</taxon>
        <taxon>Pleosporineae</taxon>
        <taxon>Phaeosphaeriaceae</taxon>
        <taxon>Ophiobolus</taxon>
    </lineage>
</organism>
<protein>
    <submittedName>
        <fullName evidence="2">Uncharacterized protein</fullName>
    </submittedName>
</protein>
<name>A0A6A7AE11_9PLEO</name>
<feature type="coiled-coil region" evidence="1">
    <location>
        <begin position="54"/>
        <end position="124"/>
    </location>
</feature>
<evidence type="ECO:0000313" key="3">
    <source>
        <dbReference type="Proteomes" id="UP000799424"/>
    </source>
</evidence>
<proteinExistence type="predicted"/>
<dbReference type="AlphaFoldDB" id="A0A6A7AE11"/>
<keyword evidence="3" id="KW-1185">Reference proteome</keyword>